<dbReference type="InterPro" id="IPR012337">
    <property type="entry name" value="RNaseH-like_sf"/>
</dbReference>
<protein>
    <submittedName>
        <fullName evidence="1">Zinc finger BED domain-containing 1-like</fullName>
    </submittedName>
</protein>
<dbReference type="GO" id="GO:0046983">
    <property type="term" value="F:protein dimerization activity"/>
    <property type="evidence" value="ECO:0007669"/>
    <property type="project" value="InterPro"/>
</dbReference>
<dbReference type="InterPro" id="IPR008906">
    <property type="entry name" value="HATC_C_dom"/>
</dbReference>
<reference evidence="1" key="1">
    <citation type="submission" date="2020-04" db="EMBL/GenBank/DDBJ databases">
        <authorList>
            <person name="Alioto T."/>
            <person name="Alioto T."/>
            <person name="Gomez Garrido J."/>
        </authorList>
    </citation>
    <scope>NUCLEOTIDE SEQUENCE</scope>
    <source>
        <strain evidence="1">A484AB</strain>
    </source>
</reference>
<dbReference type="PANTHER" id="PTHR47611">
    <property type="entry name" value="HAT DIMERISATION DOMAIN, C-TERMINAL"/>
    <property type="match status" value="1"/>
</dbReference>
<dbReference type="SUPFAM" id="SSF53098">
    <property type="entry name" value="Ribonuclease H-like"/>
    <property type="match status" value="1"/>
</dbReference>
<gene>
    <name evidence="1" type="ORF">PACLA_8A046774</name>
</gene>
<dbReference type="Pfam" id="PF05699">
    <property type="entry name" value="Dimer_Tnp_hAT"/>
    <property type="match status" value="1"/>
</dbReference>
<dbReference type="OrthoDB" id="2438421at2759"/>
<keyword evidence="2" id="KW-1185">Reference proteome</keyword>
<name>A0A6S7K5S3_PARCT</name>
<accession>A0A6S7K5S3</accession>
<dbReference type="Proteomes" id="UP001152795">
    <property type="component" value="Unassembled WGS sequence"/>
</dbReference>
<proteinExistence type="predicted"/>
<dbReference type="PANTHER" id="PTHR47611:SF1">
    <property type="entry name" value="CCHC-TYPE DOMAIN-CONTAINING PROTEIN"/>
    <property type="match status" value="1"/>
</dbReference>
<evidence type="ECO:0000313" key="2">
    <source>
        <dbReference type="Proteomes" id="UP001152795"/>
    </source>
</evidence>
<dbReference type="AlphaFoldDB" id="A0A6S7K5S3"/>
<sequence>MKLSLGALTSLKKPKERPSAAQSPCNRLSAEIEHYIKYLVIDGDEYPLKWWQRNEELPLLSQLTKRYLAIQASSSLSEHLFSKAQLVSMPARAQLKPEKVDMLVFLAEN</sequence>
<evidence type="ECO:0000313" key="1">
    <source>
        <dbReference type="EMBL" id="CAB4038868.1"/>
    </source>
</evidence>
<organism evidence="1 2">
    <name type="scientific">Paramuricea clavata</name>
    <name type="common">Red gorgonian</name>
    <name type="synonym">Violescent sea-whip</name>
    <dbReference type="NCBI Taxonomy" id="317549"/>
    <lineage>
        <taxon>Eukaryota</taxon>
        <taxon>Metazoa</taxon>
        <taxon>Cnidaria</taxon>
        <taxon>Anthozoa</taxon>
        <taxon>Octocorallia</taxon>
        <taxon>Malacalcyonacea</taxon>
        <taxon>Plexauridae</taxon>
        <taxon>Paramuricea</taxon>
    </lineage>
</organism>
<dbReference type="EMBL" id="CACRXK020024689">
    <property type="protein sequence ID" value="CAB4038868.1"/>
    <property type="molecule type" value="Genomic_DNA"/>
</dbReference>
<feature type="non-terminal residue" evidence="1">
    <location>
        <position position="109"/>
    </location>
</feature>
<comment type="caution">
    <text evidence="1">The sequence shown here is derived from an EMBL/GenBank/DDBJ whole genome shotgun (WGS) entry which is preliminary data.</text>
</comment>